<reference evidence="2" key="1">
    <citation type="submission" date="2022-06" db="EMBL/GenBank/DDBJ databases">
        <title>Genome Sequence of Candolleomyces eurysporus.</title>
        <authorList>
            <person name="Buettner E."/>
        </authorList>
    </citation>
    <scope>NUCLEOTIDE SEQUENCE</scope>
    <source>
        <strain evidence="2">VTCC 930004</strain>
    </source>
</reference>
<dbReference type="OrthoDB" id="10314657at2759"/>
<evidence type="ECO:0000313" key="3">
    <source>
        <dbReference type="Proteomes" id="UP001140091"/>
    </source>
</evidence>
<organism evidence="2 3">
    <name type="scientific">Candolleomyces eurysporus</name>
    <dbReference type="NCBI Taxonomy" id="2828524"/>
    <lineage>
        <taxon>Eukaryota</taxon>
        <taxon>Fungi</taxon>
        <taxon>Dikarya</taxon>
        <taxon>Basidiomycota</taxon>
        <taxon>Agaricomycotina</taxon>
        <taxon>Agaricomycetes</taxon>
        <taxon>Agaricomycetidae</taxon>
        <taxon>Agaricales</taxon>
        <taxon>Agaricineae</taxon>
        <taxon>Psathyrellaceae</taxon>
        <taxon>Candolleomyces</taxon>
    </lineage>
</organism>
<feature type="transmembrane region" description="Helical" evidence="1">
    <location>
        <begin position="6"/>
        <end position="29"/>
    </location>
</feature>
<keyword evidence="1" id="KW-0472">Membrane</keyword>
<keyword evidence="1" id="KW-1133">Transmembrane helix</keyword>
<protein>
    <submittedName>
        <fullName evidence="2">Uncharacterized protein</fullName>
    </submittedName>
</protein>
<evidence type="ECO:0000256" key="1">
    <source>
        <dbReference type="SAM" id="Phobius"/>
    </source>
</evidence>
<dbReference type="Proteomes" id="UP001140091">
    <property type="component" value="Unassembled WGS sequence"/>
</dbReference>
<accession>A0A9W8M928</accession>
<keyword evidence="3" id="KW-1185">Reference proteome</keyword>
<dbReference type="AlphaFoldDB" id="A0A9W8M928"/>
<comment type="caution">
    <text evidence="2">The sequence shown here is derived from an EMBL/GenBank/DDBJ whole genome shotgun (WGS) entry which is preliminary data.</text>
</comment>
<feature type="transmembrane region" description="Helical" evidence="1">
    <location>
        <begin position="245"/>
        <end position="268"/>
    </location>
</feature>
<feature type="transmembrane region" description="Helical" evidence="1">
    <location>
        <begin position="171"/>
        <end position="194"/>
    </location>
</feature>
<feature type="transmembrane region" description="Helical" evidence="1">
    <location>
        <begin position="41"/>
        <end position="59"/>
    </location>
</feature>
<proteinExistence type="predicted"/>
<evidence type="ECO:0000313" key="2">
    <source>
        <dbReference type="EMBL" id="KAJ2921816.1"/>
    </source>
</evidence>
<keyword evidence="1" id="KW-0812">Transmembrane</keyword>
<dbReference type="EMBL" id="JANBPK010001546">
    <property type="protein sequence ID" value="KAJ2921816.1"/>
    <property type="molecule type" value="Genomic_DNA"/>
</dbReference>
<feature type="non-terminal residue" evidence="2">
    <location>
        <position position="1"/>
    </location>
</feature>
<gene>
    <name evidence="2" type="ORF">H1R20_g15272</name>
</gene>
<name>A0A9W8M928_9AGAR</name>
<feature type="transmembrane region" description="Helical" evidence="1">
    <location>
        <begin position="220"/>
        <end position="239"/>
    </location>
</feature>
<sequence length="295" mass="31840">MAITYPDAAFIGVILTELFFGFYVAIFCLYARLTRGKRLSLVDYGVFALFGLSVVTIVLDALQQFFTLMRGGALWSAKVNATTSVISITLDFLSQLILRRLSDPSLLESLEQVNPGRPLPSYHYVGVIRRVFLSFELSPLAYRPKVTGLVVTIDMASVFNSYEIIAKDWWVPLGAACMGLSLAVKVIFTALILAKIHSDRQGAKSAVNPSGGAISKGASILLQSAVLALVAQLVYLTLYKTENPGFSLVAGPVTVIYGLNCTAILAWAKLRDSSDTSAIAQERSSIGSDEKVSAV</sequence>